<proteinExistence type="inferred from homology"/>
<dbReference type="GO" id="GO:0008743">
    <property type="term" value="F:L-threonine 3-dehydrogenase activity"/>
    <property type="evidence" value="ECO:0007669"/>
    <property type="project" value="TreeGrafter"/>
</dbReference>
<reference evidence="3 4" key="1">
    <citation type="submission" date="2018-11" db="EMBL/GenBank/DDBJ databases">
        <title>Schleiferia aggregans sp. nov., a moderately thermophilic heterotrophic bacterium isolated from microbial mats at a terrestrial hot spring.</title>
        <authorList>
            <person name="Iino T."/>
            <person name="Ohkuma M."/>
            <person name="Haruta S."/>
        </authorList>
    </citation>
    <scope>NUCLEOTIDE SEQUENCE [LARGE SCALE GENOMIC DNA]</scope>
    <source>
        <strain evidence="3 4">LA</strain>
    </source>
</reference>
<evidence type="ECO:0000259" key="2">
    <source>
        <dbReference type="Pfam" id="PF01370"/>
    </source>
</evidence>
<dbReference type="InterPro" id="IPR001509">
    <property type="entry name" value="Epimerase_deHydtase"/>
</dbReference>
<protein>
    <submittedName>
        <fullName evidence="3">L-threonine 3-dehydrogenase</fullName>
    </submittedName>
</protein>
<dbReference type="Gene3D" id="3.40.50.720">
    <property type="entry name" value="NAD(P)-binding Rossmann-like Domain"/>
    <property type="match status" value="1"/>
</dbReference>
<dbReference type="Pfam" id="PF01370">
    <property type="entry name" value="Epimerase"/>
    <property type="match status" value="1"/>
</dbReference>
<accession>A0A401XKW9</accession>
<comment type="similarity">
    <text evidence="1">Belongs to the NAD(P)-dependent epimerase/dehydratase family.</text>
</comment>
<evidence type="ECO:0000313" key="3">
    <source>
        <dbReference type="EMBL" id="GCD77666.1"/>
    </source>
</evidence>
<dbReference type="PANTHER" id="PTHR42687">
    <property type="entry name" value="L-THREONINE 3-DEHYDROGENASE"/>
    <property type="match status" value="1"/>
</dbReference>
<dbReference type="OrthoDB" id="9779902at2"/>
<keyword evidence="4" id="KW-1185">Reference proteome</keyword>
<evidence type="ECO:0000313" key="4">
    <source>
        <dbReference type="Proteomes" id="UP000286715"/>
    </source>
</evidence>
<name>A0A401XKW9_9FLAO</name>
<sequence length="313" mass="35775">MEKILILGAAGQVGIDLTEKLIEIFGTENVIASDLKIPENPKCKFLQLDALDKEAIKEVIIHEKITTVYHLVAMLSATGEKKPLLAWKLNMDTLFTILEFAKEGLIKKIFWPSSIAIFGPTTPKINTPQSTIIEPTTIYGISKYAGELLCQWYYQKHKVDVRSVRYPGLISWKAEPGGGTTDYAVEIFYEALRNKSYTCFLKEDTRLPMMYIDDAIEATIRLMTTEAETIKTRTSYNISAFDFTPSELAALIKKHIPDFQIRYSPDFRQNIADSWPQSIDDTQARQDWNWNPRFTLEKMVSEMLSKLTNKLKV</sequence>
<evidence type="ECO:0000256" key="1">
    <source>
        <dbReference type="ARBA" id="ARBA00007637"/>
    </source>
</evidence>
<comment type="caution">
    <text evidence="3">The sequence shown here is derived from an EMBL/GenBank/DDBJ whole genome shotgun (WGS) entry which is preliminary data.</text>
</comment>
<dbReference type="InterPro" id="IPR036291">
    <property type="entry name" value="NAD(P)-bd_dom_sf"/>
</dbReference>
<dbReference type="EMBL" id="BHZE01000009">
    <property type="protein sequence ID" value="GCD77666.1"/>
    <property type="molecule type" value="Genomic_DNA"/>
</dbReference>
<dbReference type="AlphaFoldDB" id="A0A401XKW9"/>
<dbReference type="PANTHER" id="PTHR42687:SF1">
    <property type="entry name" value="L-THREONINE 3-DEHYDROGENASE, MITOCHONDRIAL"/>
    <property type="match status" value="1"/>
</dbReference>
<gene>
    <name evidence="3" type="primary">ltd</name>
    <name evidence="3" type="ORF">JCM31826_11480</name>
</gene>
<feature type="domain" description="NAD-dependent epimerase/dehydratase" evidence="2">
    <location>
        <begin position="4"/>
        <end position="238"/>
    </location>
</feature>
<dbReference type="SUPFAM" id="SSF51735">
    <property type="entry name" value="NAD(P)-binding Rossmann-fold domains"/>
    <property type="match status" value="1"/>
</dbReference>
<dbReference type="RefSeq" id="WP_124397731.1">
    <property type="nucleotide sequence ID" value="NZ_BHZE01000009.1"/>
</dbReference>
<dbReference type="GO" id="GO:0006567">
    <property type="term" value="P:L-threonine catabolic process"/>
    <property type="evidence" value="ECO:0007669"/>
    <property type="project" value="TreeGrafter"/>
</dbReference>
<dbReference type="FunFam" id="3.40.50.720:FF:000077">
    <property type="entry name" value="L-threonine 3-dehydrogenase, mitochondrial"/>
    <property type="match status" value="1"/>
</dbReference>
<organism evidence="3 4">
    <name type="scientific">Thermaurantimonas aggregans</name>
    <dbReference type="NCBI Taxonomy" id="2173829"/>
    <lineage>
        <taxon>Bacteria</taxon>
        <taxon>Pseudomonadati</taxon>
        <taxon>Bacteroidota</taxon>
        <taxon>Flavobacteriia</taxon>
        <taxon>Flavobacteriales</taxon>
        <taxon>Schleiferiaceae</taxon>
        <taxon>Thermaurantimonas</taxon>
    </lineage>
</organism>
<dbReference type="InterPro" id="IPR051225">
    <property type="entry name" value="NAD(P)_epim/dehydratase"/>
</dbReference>
<dbReference type="Proteomes" id="UP000286715">
    <property type="component" value="Unassembled WGS sequence"/>
</dbReference>